<keyword evidence="2" id="KW-0808">Transferase</keyword>
<keyword evidence="1" id="KW-0489">Methyltransferase</keyword>
<dbReference type="PATRIC" id="fig|1123069.3.peg.2291"/>
<comment type="caution">
    <text evidence="4">The sequence shown here is derived from an EMBL/GenBank/DDBJ whole genome shotgun (WGS) entry which is preliminary data.</text>
</comment>
<dbReference type="InterPro" id="IPR013216">
    <property type="entry name" value="Methyltransf_11"/>
</dbReference>
<proteinExistence type="predicted"/>
<protein>
    <recommendedName>
        <fullName evidence="3">Methyltransferase type 11 domain-containing protein</fullName>
    </recommendedName>
</protein>
<dbReference type="AlphaFoldDB" id="S9QXL9"/>
<dbReference type="InterPro" id="IPR050602">
    <property type="entry name" value="Malonyl-ACP_OMT"/>
</dbReference>
<dbReference type="SUPFAM" id="SSF53335">
    <property type="entry name" value="S-adenosyl-L-methionine-dependent methyltransferases"/>
    <property type="match status" value="1"/>
</dbReference>
<evidence type="ECO:0000256" key="1">
    <source>
        <dbReference type="ARBA" id="ARBA00022603"/>
    </source>
</evidence>
<dbReference type="GO" id="GO:0008757">
    <property type="term" value="F:S-adenosylmethionine-dependent methyltransferase activity"/>
    <property type="evidence" value="ECO:0007669"/>
    <property type="project" value="InterPro"/>
</dbReference>
<dbReference type="GO" id="GO:0032259">
    <property type="term" value="P:methylation"/>
    <property type="evidence" value="ECO:0007669"/>
    <property type="project" value="UniProtKB-KW"/>
</dbReference>
<dbReference type="STRING" id="1123069.ruthe_02316"/>
<evidence type="ECO:0000256" key="2">
    <source>
        <dbReference type="ARBA" id="ARBA00022679"/>
    </source>
</evidence>
<dbReference type="Proteomes" id="UP000015346">
    <property type="component" value="Unassembled WGS sequence"/>
</dbReference>
<dbReference type="InterPro" id="IPR029063">
    <property type="entry name" value="SAM-dependent_MTases_sf"/>
</dbReference>
<dbReference type="EMBL" id="AOLV01000027">
    <property type="protein sequence ID" value="EPX84357.1"/>
    <property type="molecule type" value="Genomic_DNA"/>
</dbReference>
<dbReference type="PANTHER" id="PTHR13090:SF1">
    <property type="entry name" value="ARGININE-HYDROXYLASE NDUFAF5, MITOCHONDRIAL"/>
    <property type="match status" value="1"/>
</dbReference>
<dbReference type="Gene3D" id="3.40.50.150">
    <property type="entry name" value="Vaccinia Virus protein VP39"/>
    <property type="match status" value="1"/>
</dbReference>
<feature type="domain" description="Methyltransferase type 11" evidence="3">
    <location>
        <begin position="60"/>
        <end position="115"/>
    </location>
</feature>
<name>S9QXL9_9RHOB</name>
<sequence>MGGMTPPRLTDRPALLRLRAGADALFLRERVADETEDRLKEVNRRFTAPAVVTPFPQVWRERLPGARLVTDDPLLDLEAGAHDLVIHDLCLHWADDPVGQIAQCARALRPDGLFLATVFGGETLAPLRRALAEAEVEATGGLSPRILPMADIRAWGDLPARAGLVMPVADWLSYEVSYDSPLALMRDLRRMGEGNALAGRLRRPTRRAVLLGAAARHPLTAEGRAIARFEVITLVAWAPAPGQPRPLRPGSAVHRLADAIEAARQTARAAGAEALPGVSQP</sequence>
<keyword evidence="5" id="KW-1185">Reference proteome</keyword>
<evidence type="ECO:0000259" key="3">
    <source>
        <dbReference type="Pfam" id="PF08241"/>
    </source>
</evidence>
<evidence type="ECO:0000313" key="5">
    <source>
        <dbReference type="Proteomes" id="UP000015346"/>
    </source>
</evidence>
<dbReference type="Pfam" id="PF08241">
    <property type="entry name" value="Methyltransf_11"/>
    <property type="match status" value="1"/>
</dbReference>
<gene>
    <name evidence="4" type="ORF">ruthe_02316</name>
</gene>
<reference evidence="4 5" key="1">
    <citation type="journal article" date="2013" name="Stand. Genomic Sci.">
        <title>Genome sequence of the reddish-pigmented Rubellimicrobium thermophilum type strain (DSM 16684(T)), a member of the Roseobacter clade.</title>
        <authorList>
            <person name="Fiebig A."/>
            <person name="Riedel T."/>
            <person name="Gronow S."/>
            <person name="Petersen J."/>
            <person name="Klenk H.P."/>
            <person name="Goker M."/>
        </authorList>
    </citation>
    <scope>NUCLEOTIDE SEQUENCE [LARGE SCALE GENOMIC DNA]</scope>
    <source>
        <strain evidence="4 5">DSM 16684</strain>
    </source>
</reference>
<dbReference type="PANTHER" id="PTHR13090">
    <property type="entry name" value="ARGININE-HYDROXYLASE NDUFAF5, MITOCHONDRIAL"/>
    <property type="match status" value="1"/>
</dbReference>
<dbReference type="HOGENOM" id="CLU_046586_0_3_5"/>
<accession>S9QXL9</accession>
<organism evidence="4 5">
    <name type="scientific">Rubellimicrobium thermophilum DSM 16684</name>
    <dbReference type="NCBI Taxonomy" id="1123069"/>
    <lineage>
        <taxon>Bacteria</taxon>
        <taxon>Pseudomonadati</taxon>
        <taxon>Pseudomonadota</taxon>
        <taxon>Alphaproteobacteria</taxon>
        <taxon>Rhodobacterales</taxon>
        <taxon>Roseobacteraceae</taxon>
        <taxon>Rubellimicrobium</taxon>
    </lineage>
</organism>
<evidence type="ECO:0000313" key="4">
    <source>
        <dbReference type="EMBL" id="EPX84357.1"/>
    </source>
</evidence>